<dbReference type="EMBL" id="FNAH01000001">
    <property type="protein sequence ID" value="SDD21372.1"/>
    <property type="molecule type" value="Genomic_DNA"/>
</dbReference>
<proteinExistence type="predicted"/>
<evidence type="ECO:0008006" key="5">
    <source>
        <dbReference type="Google" id="ProtNLM"/>
    </source>
</evidence>
<dbReference type="AlphaFoldDB" id="A0A1G6SWY5"/>
<feature type="compositionally biased region" description="Basic and acidic residues" evidence="1">
    <location>
        <begin position="203"/>
        <end position="214"/>
    </location>
</feature>
<feature type="region of interest" description="Disordered" evidence="1">
    <location>
        <begin position="182"/>
        <end position="214"/>
    </location>
</feature>
<sequence>MRHVILMMIAALILCPPARAERAADLCEWAAATAATESGVPADMLMALTLTETGRRVAGVTRPWAWSVNAEGAGRWFDDPDSAIAFAEARVAAGRTNVDIGCFQLNYRWHGMQFRSVREMFDPLGNARYAARFLSELHREFGDWRRAAGAFHSRTPAYAARYLARFDVLRAGLDPVRISARAEMSGSDDSGQPDPSQTAAADRQPRRERPPDDRMLLGAAQGTARTGQPGSLAAIGGRRMALISGGAPMTHRPAPLFGPGTGPDPTGHGVELPL</sequence>
<feature type="signal peptide" evidence="2">
    <location>
        <begin position="1"/>
        <end position="20"/>
    </location>
</feature>
<name>A0A1G6SWY5_9RHOB</name>
<feature type="region of interest" description="Disordered" evidence="1">
    <location>
        <begin position="244"/>
        <end position="274"/>
    </location>
</feature>
<evidence type="ECO:0000313" key="3">
    <source>
        <dbReference type="EMBL" id="SDD21372.1"/>
    </source>
</evidence>
<dbReference type="STRING" id="591205.SAMN05421538_101119"/>
<protein>
    <recommendedName>
        <fullName evidence="5">Transglycosylase SLT domain-containing protein</fullName>
    </recommendedName>
</protein>
<accession>A0A1G6SWY5</accession>
<evidence type="ECO:0000256" key="1">
    <source>
        <dbReference type="SAM" id="MobiDB-lite"/>
    </source>
</evidence>
<keyword evidence="4" id="KW-1185">Reference proteome</keyword>
<feature type="chain" id="PRO_5011643373" description="Transglycosylase SLT domain-containing protein" evidence="2">
    <location>
        <begin position="21"/>
        <end position="274"/>
    </location>
</feature>
<dbReference type="Proteomes" id="UP000199344">
    <property type="component" value="Unassembled WGS sequence"/>
</dbReference>
<feature type="compositionally biased region" description="Low complexity" evidence="1">
    <location>
        <begin position="263"/>
        <end position="274"/>
    </location>
</feature>
<dbReference type="Gene3D" id="1.10.530.10">
    <property type="match status" value="1"/>
</dbReference>
<reference evidence="3 4" key="1">
    <citation type="submission" date="2016-10" db="EMBL/GenBank/DDBJ databases">
        <authorList>
            <person name="de Groot N.N."/>
        </authorList>
    </citation>
    <scope>NUCLEOTIDE SEQUENCE [LARGE SCALE GENOMIC DNA]</scope>
    <source>
        <strain evidence="3 4">DSM 22220</strain>
    </source>
</reference>
<dbReference type="InterPro" id="IPR023346">
    <property type="entry name" value="Lysozyme-like_dom_sf"/>
</dbReference>
<organism evidence="3 4">
    <name type="scientific">Paracoccus isoporae</name>
    <dbReference type="NCBI Taxonomy" id="591205"/>
    <lineage>
        <taxon>Bacteria</taxon>
        <taxon>Pseudomonadati</taxon>
        <taxon>Pseudomonadota</taxon>
        <taxon>Alphaproteobacteria</taxon>
        <taxon>Rhodobacterales</taxon>
        <taxon>Paracoccaceae</taxon>
        <taxon>Paracoccus</taxon>
    </lineage>
</organism>
<keyword evidence="2" id="KW-0732">Signal</keyword>
<dbReference type="SUPFAM" id="SSF53955">
    <property type="entry name" value="Lysozyme-like"/>
    <property type="match status" value="1"/>
</dbReference>
<dbReference type="OrthoDB" id="5945995at2"/>
<evidence type="ECO:0000313" key="4">
    <source>
        <dbReference type="Proteomes" id="UP000199344"/>
    </source>
</evidence>
<gene>
    <name evidence="3" type="ORF">SAMN05421538_101119</name>
</gene>
<dbReference type="RefSeq" id="WP_090519948.1">
    <property type="nucleotide sequence ID" value="NZ_FNAH01000001.1"/>
</dbReference>
<evidence type="ECO:0000256" key="2">
    <source>
        <dbReference type="SAM" id="SignalP"/>
    </source>
</evidence>
<feature type="compositionally biased region" description="Low complexity" evidence="1">
    <location>
        <begin position="185"/>
        <end position="202"/>
    </location>
</feature>